<proteinExistence type="predicted"/>
<evidence type="ECO:0000313" key="1">
    <source>
        <dbReference type="EMBL" id="KAI4306628.1"/>
    </source>
</evidence>
<sequence length="449" mass="51036">MESRRGVVDGVDVGPAYGYGHILKANPTVHRHRPPLTAIDRFLWSQQSQFSQEQAQNMAKKSAARVPATGFLGFTCSSDATLKFMWPNSAREVSFVNEESFNWRHYSQAPTLCRKENMEDLVKNTKGVGRRNKKGSSVTLIKGNWTEEEDRKLIRLVKQYGERKWAIIAQNLAGRAGKQCRERWHNHLRPDIKKDTWSEEEEKILVETHARVGNRWAEIAKHINGRTENAIKNHWNATKRRQNSKRKNKKAENSDKKPQSCILQDYIRSKMISENSTNPNQSTDTTATSDTTPSSSTVICEDPSSQLNLVISEPSESVTNDENSSQLLAEPYDDELLFMQSFFAETKNQQHLIETAKHSNDSETSFSLDFCDQVFNVADCGFGFSNPNPDENMNKEENLFGKENSTNTKHCQSDLYLSHLLNGAPNSSPFCDNGYQKLNMDLLKPENHA</sequence>
<protein>
    <submittedName>
        <fullName evidence="1">Uncharacterized protein</fullName>
    </submittedName>
</protein>
<dbReference type="EMBL" id="CM039437">
    <property type="protein sequence ID" value="KAI4306628.1"/>
    <property type="molecule type" value="Genomic_DNA"/>
</dbReference>
<comment type="caution">
    <text evidence="1">The sequence shown here is derived from an EMBL/GenBank/DDBJ whole genome shotgun (WGS) entry which is preliminary data.</text>
</comment>
<keyword evidence="2" id="KW-1185">Reference proteome</keyword>
<evidence type="ECO:0000313" key="2">
    <source>
        <dbReference type="Proteomes" id="UP000828941"/>
    </source>
</evidence>
<gene>
    <name evidence="1" type="ORF">L6164_029889</name>
</gene>
<name>A0ACB9LBY1_BAUVA</name>
<reference evidence="1 2" key="1">
    <citation type="journal article" date="2022" name="DNA Res.">
        <title>Chromosomal-level genome assembly of the orchid tree Bauhinia variegata (Leguminosae; Cercidoideae) supports the allotetraploid origin hypothesis of Bauhinia.</title>
        <authorList>
            <person name="Zhong Y."/>
            <person name="Chen Y."/>
            <person name="Zheng D."/>
            <person name="Pang J."/>
            <person name="Liu Y."/>
            <person name="Luo S."/>
            <person name="Meng S."/>
            <person name="Qian L."/>
            <person name="Wei D."/>
            <person name="Dai S."/>
            <person name="Zhou R."/>
        </authorList>
    </citation>
    <scope>NUCLEOTIDE SEQUENCE [LARGE SCALE GENOMIC DNA]</scope>
    <source>
        <strain evidence="1">BV-YZ2020</strain>
    </source>
</reference>
<organism evidence="1 2">
    <name type="scientific">Bauhinia variegata</name>
    <name type="common">Purple orchid tree</name>
    <name type="synonym">Phanera variegata</name>
    <dbReference type="NCBI Taxonomy" id="167791"/>
    <lineage>
        <taxon>Eukaryota</taxon>
        <taxon>Viridiplantae</taxon>
        <taxon>Streptophyta</taxon>
        <taxon>Embryophyta</taxon>
        <taxon>Tracheophyta</taxon>
        <taxon>Spermatophyta</taxon>
        <taxon>Magnoliopsida</taxon>
        <taxon>eudicotyledons</taxon>
        <taxon>Gunneridae</taxon>
        <taxon>Pentapetalae</taxon>
        <taxon>rosids</taxon>
        <taxon>fabids</taxon>
        <taxon>Fabales</taxon>
        <taxon>Fabaceae</taxon>
        <taxon>Cercidoideae</taxon>
        <taxon>Cercideae</taxon>
        <taxon>Bauhiniinae</taxon>
        <taxon>Bauhinia</taxon>
    </lineage>
</organism>
<accession>A0ACB9LBY1</accession>
<dbReference type="Proteomes" id="UP000828941">
    <property type="component" value="Chromosome 12"/>
</dbReference>